<dbReference type="PROSITE" id="PS50181">
    <property type="entry name" value="FBOX"/>
    <property type="match status" value="1"/>
</dbReference>
<gene>
    <name evidence="2" type="ORF">PECAL_5P15370</name>
</gene>
<evidence type="ECO:0000259" key="1">
    <source>
        <dbReference type="PROSITE" id="PS50181"/>
    </source>
</evidence>
<feature type="domain" description="F-box" evidence="1">
    <location>
        <begin position="33"/>
        <end position="84"/>
    </location>
</feature>
<protein>
    <recommendedName>
        <fullName evidence="1">F-box domain-containing protein</fullName>
    </recommendedName>
</protein>
<comment type="caution">
    <text evidence="2">The sequence shown here is derived from an EMBL/GenBank/DDBJ whole genome shotgun (WGS) entry which is preliminary data.</text>
</comment>
<proteinExistence type="predicted"/>
<organism evidence="2 3">
    <name type="scientific">Pelagomonas calceolata</name>
    <dbReference type="NCBI Taxonomy" id="35677"/>
    <lineage>
        <taxon>Eukaryota</taxon>
        <taxon>Sar</taxon>
        <taxon>Stramenopiles</taxon>
        <taxon>Ochrophyta</taxon>
        <taxon>Pelagophyceae</taxon>
        <taxon>Pelagomonadales</taxon>
        <taxon>Pelagomonadaceae</taxon>
        <taxon>Pelagomonas</taxon>
    </lineage>
</organism>
<dbReference type="Proteomes" id="UP000789595">
    <property type="component" value="Unassembled WGS sequence"/>
</dbReference>
<sequence length="131" mass="15374">MPAATTITATLRDNRLFAAYRRRERVDANTTDTSTLARLPLDVISNALSYLPSRQLTNVVKNVNARYKELAMPLLTKRLFWLERELAHDMWELVSEYDYAGRRHYYQELSRLCRTLNCRTYIEDPKTVLTS</sequence>
<dbReference type="InterPro" id="IPR001810">
    <property type="entry name" value="F-box_dom"/>
</dbReference>
<name>A0A8J2SXY6_9STRA</name>
<keyword evidence="3" id="KW-1185">Reference proteome</keyword>
<reference evidence="2" key="1">
    <citation type="submission" date="2021-11" db="EMBL/GenBank/DDBJ databases">
        <authorList>
            <consortium name="Genoscope - CEA"/>
            <person name="William W."/>
        </authorList>
    </citation>
    <scope>NUCLEOTIDE SEQUENCE</scope>
</reference>
<evidence type="ECO:0000313" key="2">
    <source>
        <dbReference type="EMBL" id="CAH0376939.1"/>
    </source>
</evidence>
<dbReference type="InterPro" id="IPR036047">
    <property type="entry name" value="F-box-like_dom_sf"/>
</dbReference>
<accession>A0A8J2SXY6</accession>
<evidence type="ECO:0000313" key="3">
    <source>
        <dbReference type="Proteomes" id="UP000789595"/>
    </source>
</evidence>
<dbReference type="EMBL" id="CAKKNE010000005">
    <property type="protein sequence ID" value="CAH0376939.1"/>
    <property type="molecule type" value="Genomic_DNA"/>
</dbReference>
<dbReference type="SUPFAM" id="SSF81383">
    <property type="entry name" value="F-box domain"/>
    <property type="match status" value="1"/>
</dbReference>
<dbReference type="AlphaFoldDB" id="A0A8J2SXY6"/>